<dbReference type="Gene3D" id="3.40.50.880">
    <property type="match status" value="1"/>
</dbReference>
<evidence type="ECO:0000313" key="3">
    <source>
        <dbReference type="EMBL" id="ARU97997.1"/>
    </source>
</evidence>
<evidence type="ECO:0000313" key="4">
    <source>
        <dbReference type="Proteomes" id="UP000195729"/>
    </source>
</evidence>
<accession>A0A1Y0LJG4</accession>
<gene>
    <name evidence="2" type="ORF">A7K98_09320</name>
    <name evidence="3" type="ORF">A7K99_09320</name>
</gene>
<dbReference type="NCBIfam" id="NF006562">
    <property type="entry name" value="PRK09065.1"/>
    <property type="match status" value="1"/>
</dbReference>
<dbReference type="Proteomes" id="UP000195729">
    <property type="component" value="Chromosome"/>
</dbReference>
<evidence type="ECO:0000313" key="5">
    <source>
        <dbReference type="Proteomes" id="UP000195814"/>
    </source>
</evidence>
<dbReference type="Proteomes" id="UP000195814">
    <property type="component" value="Chromosome"/>
</dbReference>
<dbReference type="Pfam" id="PF00117">
    <property type="entry name" value="GATase"/>
    <property type="match status" value="1"/>
</dbReference>
<dbReference type="AlphaFoldDB" id="A0A1Y0LJG4"/>
<reference evidence="4 5" key="1">
    <citation type="submission" date="2016-05" db="EMBL/GenBank/DDBJ databases">
        <title>Complete genome sequence of two 2,5-diketo-D-glunonic acid producing strain Tatumella citrea.</title>
        <authorList>
            <person name="Duan C."/>
            <person name="Yang J."/>
            <person name="Yang S."/>
        </authorList>
    </citation>
    <scope>NUCLEOTIDE SEQUENCE [LARGE SCALE GENOMIC DNA]</scope>
    <source>
        <strain evidence="3 4">ATCC 39140</strain>
        <strain evidence="2 5">DSM 13699</strain>
    </source>
</reference>
<dbReference type="SUPFAM" id="SSF52317">
    <property type="entry name" value="Class I glutamine amidotransferase-like"/>
    <property type="match status" value="1"/>
</dbReference>
<evidence type="ECO:0000313" key="2">
    <source>
        <dbReference type="EMBL" id="ARU93959.1"/>
    </source>
</evidence>
<dbReference type="InterPro" id="IPR029062">
    <property type="entry name" value="Class_I_gatase-like"/>
</dbReference>
<dbReference type="PANTHER" id="PTHR42695">
    <property type="entry name" value="GLUTAMINE AMIDOTRANSFERASE YLR126C-RELATED"/>
    <property type="match status" value="1"/>
</dbReference>
<dbReference type="InterPro" id="IPR017926">
    <property type="entry name" value="GATASE"/>
</dbReference>
<organism evidence="2 5">
    <name type="scientific">Tatumella citrea</name>
    <name type="common">Pantoea citrea</name>
    <dbReference type="NCBI Taxonomy" id="53336"/>
    <lineage>
        <taxon>Bacteria</taxon>
        <taxon>Pseudomonadati</taxon>
        <taxon>Pseudomonadota</taxon>
        <taxon>Gammaproteobacteria</taxon>
        <taxon>Enterobacterales</taxon>
        <taxon>Erwiniaceae</taxon>
        <taxon>Tatumella</taxon>
    </lineage>
</organism>
<dbReference type="InterPro" id="IPR044992">
    <property type="entry name" value="ChyE-like"/>
</dbReference>
<dbReference type="RefSeq" id="WP_087488321.1">
    <property type="nucleotide sequence ID" value="NZ_CP015579.1"/>
</dbReference>
<dbReference type="KEGG" id="tci:A7K98_09320"/>
<dbReference type="EMBL" id="CP015579">
    <property type="protein sequence ID" value="ARU93959.1"/>
    <property type="molecule type" value="Genomic_DNA"/>
</dbReference>
<dbReference type="PANTHER" id="PTHR42695:SF5">
    <property type="entry name" value="GLUTAMINE AMIDOTRANSFERASE YLR126C-RELATED"/>
    <property type="match status" value="1"/>
</dbReference>
<dbReference type="GO" id="GO:0005829">
    <property type="term" value="C:cytosol"/>
    <property type="evidence" value="ECO:0007669"/>
    <property type="project" value="TreeGrafter"/>
</dbReference>
<dbReference type="PROSITE" id="PS51273">
    <property type="entry name" value="GATASE_TYPE_1"/>
    <property type="match status" value="1"/>
</dbReference>
<feature type="domain" description="Glutamine amidotransferase" evidence="1">
    <location>
        <begin position="76"/>
        <end position="197"/>
    </location>
</feature>
<dbReference type="EMBL" id="CP015581">
    <property type="protein sequence ID" value="ARU97997.1"/>
    <property type="molecule type" value="Genomic_DNA"/>
</dbReference>
<proteinExistence type="predicted"/>
<name>A0A1Y0LJG4_TATCI</name>
<dbReference type="CDD" id="cd01741">
    <property type="entry name" value="GATase1_1"/>
    <property type="match status" value="1"/>
</dbReference>
<sequence>MSQPSIIIIQTGTPPEDIRQNYGDLPDWFSRAIGIPLQEIEVVRVFEGQPLPAPDNSRLAVITGSWAMVTEKLPWSELTAEWIRQAMAINMPLFGVCYGHQLMSYALGGEVRYLDCIRETGCLPVSLNEQARHDPLVKHLPEHFPAHLTHMQTVSRLPEGAAVLASSTSDTHQIVRYGPNAISTQFHPEFTVAAAKAMIERRSTELDKEGRDSQSLIAGVTQTPDASGLLTRFIALHLKNYAPAALTA</sequence>
<protein>
    <recommendedName>
        <fullName evidence="1">Glutamine amidotransferase domain-containing protein</fullName>
    </recommendedName>
</protein>
<keyword evidence="4" id="KW-1185">Reference proteome</keyword>
<dbReference type="OrthoDB" id="9813383at2"/>
<evidence type="ECO:0000259" key="1">
    <source>
        <dbReference type="Pfam" id="PF00117"/>
    </source>
</evidence>